<protein>
    <submittedName>
        <fullName evidence="1">Uncharacterized protein</fullName>
    </submittedName>
</protein>
<sequence length="204" mass="23851">MRKQGGCTMRIWYGHFETKRKEAHMHRRADILSSKDPKRRQPRTITVISGGHDLESWLSYEEESQKIVPSSKRKRIWKEENRSPHIPTQLYFIVQESGGGVLKHDSISHRKITQKLSRNVKEIGKAEGESCLCRLLGHWERRRCRVFQAMICPERPGQVYDGMTIYRPGWRKQAFMPLQIAVREPTDHGDRVSASRCPKLKDMS</sequence>
<reference evidence="1" key="1">
    <citation type="journal article" date="2020" name="Stud. Mycol.">
        <title>101 Dothideomycetes genomes: a test case for predicting lifestyles and emergence of pathogens.</title>
        <authorList>
            <person name="Haridas S."/>
            <person name="Albert R."/>
            <person name="Binder M."/>
            <person name="Bloem J."/>
            <person name="Labutti K."/>
            <person name="Salamov A."/>
            <person name="Andreopoulos B."/>
            <person name="Baker S."/>
            <person name="Barry K."/>
            <person name="Bills G."/>
            <person name="Bluhm B."/>
            <person name="Cannon C."/>
            <person name="Castanera R."/>
            <person name="Culley D."/>
            <person name="Daum C."/>
            <person name="Ezra D."/>
            <person name="Gonzalez J."/>
            <person name="Henrissat B."/>
            <person name="Kuo A."/>
            <person name="Liang C."/>
            <person name="Lipzen A."/>
            <person name="Lutzoni F."/>
            <person name="Magnuson J."/>
            <person name="Mondo S."/>
            <person name="Nolan M."/>
            <person name="Ohm R."/>
            <person name="Pangilinan J."/>
            <person name="Park H.-J."/>
            <person name="Ramirez L."/>
            <person name="Alfaro M."/>
            <person name="Sun H."/>
            <person name="Tritt A."/>
            <person name="Yoshinaga Y."/>
            <person name="Zwiers L.-H."/>
            <person name="Turgeon B."/>
            <person name="Goodwin S."/>
            <person name="Spatafora J."/>
            <person name="Crous P."/>
            <person name="Grigoriev I."/>
        </authorList>
    </citation>
    <scope>NUCLEOTIDE SEQUENCE</scope>
    <source>
        <strain evidence="1">CBS 207.26</strain>
    </source>
</reference>
<evidence type="ECO:0000313" key="2">
    <source>
        <dbReference type="Proteomes" id="UP000800200"/>
    </source>
</evidence>
<evidence type="ECO:0000313" key="1">
    <source>
        <dbReference type="EMBL" id="KAF2187101.1"/>
    </source>
</evidence>
<gene>
    <name evidence="1" type="ORF">K469DRAFT_773108</name>
</gene>
<accession>A0A6A6E5A8</accession>
<keyword evidence="2" id="KW-1185">Reference proteome</keyword>
<proteinExistence type="predicted"/>
<dbReference type="EMBL" id="ML994628">
    <property type="protein sequence ID" value="KAF2187101.1"/>
    <property type="molecule type" value="Genomic_DNA"/>
</dbReference>
<name>A0A6A6E5A8_9PEZI</name>
<dbReference type="AlphaFoldDB" id="A0A6A6E5A8"/>
<dbReference type="Proteomes" id="UP000800200">
    <property type="component" value="Unassembled WGS sequence"/>
</dbReference>
<organism evidence="1 2">
    <name type="scientific">Zopfia rhizophila CBS 207.26</name>
    <dbReference type="NCBI Taxonomy" id="1314779"/>
    <lineage>
        <taxon>Eukaryota</taxon>
        <taxon>Fungi</taxon>
        <taxon>Dikarya</taxon>
        <taxon>Ascomycota</taxon>
        <taxon>Pezizomycotina</taxon>
        <taxon>Dothideomycetes</taxon>
        <taxon>Dothideomycetes incertae sedis</taxon>
        <taxon>Zopfiaceae</taxon>
        <taxon>Zopfia</taxon>
    </lineage>
</organism>